<feature type="transmembrane region" description="Helical" evidence="5">
    <location>
        <begin position="238"/>
        <end position="259"/>
    </location>
</feature>
<feature type="transmembrane region" description="Helical" evidence="5">
    <location>
        <begin position="184"/>
        <end position="202"/>
    </location>
</feature>
<dbReference type="InterPro" id="IPR051598">
    <property type="entry name" value="TSUP/Inactive_protease-like"/>
</dbReference>
<evidence type="ECO:0000256" key="3">
    <source>
        <dbReference type="ARBA" id="ARBA00022989"/>
    </source>
</evidence>
<sequence length="260" mass="27143">MIELIQEHWLAILPFVAVGFAAQMVDGALGMAFGVISSTLLVSVLGVPPATASAGVHLVECCTTGVSGISHAIHKNVNWKLFFRLLVPGMIGGVTGAYLLTSLDASITRPFVMAYLAGIGIYLLVRGIRYPPHTHREPKIIEPLGLAGGFLDAAGGGGWGPVVTSNLLVQGAQPRTTIGTVNSVEFFLTITISVTFLIGIGTEGFSSSFWLPVIGLLVGGIVAAPFGAIIAKRVPAKTLLVMVGVVLTATSLFSIYRAIF</sequence>
<gene>
    <name evidence="6" type="ORF">K7G82_01160</name>
</gene>
<feature type="transmembrane region" description="Helical" evidence="5">
    <location>
        <begin position="107"/>
        <end position="125"/>
    </location>
</feature>
<protein>
    <recommendedName>
        <fullName evidence="5">Probable membrane transporter protein</fullName>
    </recommendedName>
</protein>
<comment type="similarity">
    <text evidence="5">Belongs to the 4-toluene sulfonate uptake permease (TSUP) (TC 2.A.102) family.</text>
</comment>
<dbReference type="Pfam" id="PF01925">
    <property type="entry name" value="TauE"/>
    <property type="match status" value="1"/>
</dbReference>
<name>A0ABS7PI02_9SPHN</name>
<dbReference type="Proteomes" id="UP000706039">
    <property type="component" value="Unassembled WGS sequence"/>
</dbReference>
<evidence type="ECO:0000256" key="4">
    <source>
        <dbReference type="ARBA" id="ARBA00023136"/>
    </source>
</evidence>
<dbReference type="RefSeq" id="WP_222987980.1">
    <property type="nucleotide sequence ID" value="NZ_JAINVV010000001.1"/>
</dbReference>
<comment type="caution">
    <text evidence="6">The sequence shown here is derived from an EMBL/GenBank/DDBJ whole genome shotgun (WGS) entry which is preliminary data.</text>
</comment>
<evidence type="ECO:0000256" key="5">
    <source>
        <dbReference type="RuleBase" id="RU363041"/>
    </source>
</evidence>
<dbReference type="PANTHER" id="PTHR43701:SF12">
    <property type="entry name" value="MEMBRANE TRANSPORTER PROTEIN YTNM-RELATED"/>
    <property type="match status" value="1"/>
</dbReference>
<dbReference type="PANTHER" id="PTHR43701">
    <property type="entry name" value="MEMBRANE TRANSPORTER PROTEIN MJ0441-RELATED"/>
    <property type="match status" value="1"/>
</dbReference>
<accession>A0ABS7PI02</accession>
<evidence type="ECO:0000256" key="1">
    <source>
        <dbReference type="ARBA" id="ARBA00004141"/>
    </source>
</evidence>
<keyword evidence="2 5" id="KW-0812">Transmembrane</keyword>
<dbReference type="EMBL" id="JAINVV010000001">
    <property type="protein sequence ID" value="MBY8820878.1"/>
    <property type="molecule type" value="Genomic_DNA"/>
</dbReference>
<dbReference type="InterPro" id="IPR002781">
    <property type="entry name" value="TM_pro_TauE-like"/>
</dbReference>
<comment type="subcellular location">
    <subcellularLocation>
        <location evidence="5">Cell membrane</location>
        <topology evidence="5">Multi-pass membrane protein</topology>
    </subcellularLocation>
    <subcellularLocation>
        <location evidence="1">Membrane</location>
        <topology evidence="1">Multi-pass membrane protein</topology>
    </subcellularLocation>
</comment>
<keyword evidence="4 5" id="KW-0472">Membrane</keyword>
<feature type="transmembrane region" description="Helical" evidence="5">
    <location>
        <begin position="81"/>
        <end position="101"/>
    </location>
</feature>
<evidence type="ECO:0000313" key="7">
    <source>
        <dbReference type="Proteomes" id="UP000706039"/>
    </source>
</evidence>
<evidence type="ECO:0000313" key="6">
    <source>
        <dbReference type="EMBL" id="MBY8820878.1"/>
    </source>
</evidence>
<keyword evidence="7" id="KW-1185">Reference proteome</keyword>
<feature type="transmembrane region" description="Helical" evidence="5">
    <location>
        <begin position="12"/>
        <end position="36"/>
    </location>
</feature>
<keyword evidence="3 5" id="KW-1133">Transmembrane helix</keyword>
<keyword evidence="5" id="KW-1003">Cell membrane</keyword>
<proteinExistence type="inferred from homology"/>
<organism evidence="6 7">
    <name type="scientific">Sphingomonas colocasiae</name>
    <dbReference type="NCBI Taxonomy" id="1848973"/>
    <lineage>
        <taxon>Bacteria</taxon>
        <taxon>Pseudomonadati</taxon>
        <taxon>Pseudomonadota</taxon>
        <taxon>Alphaproteobacteria</taxon>
        <taxon>Sphingomonadales</taxon>
        <taxon>Sphingomonadaceae</taxon>
        <taxon>Sphingomonas</taxon>
    </lineage>
</organism>
<reference evidence="6 7" key="1">
    <citation type="submission" date="2021-08" db="EMBL/GenBank/DDBJ databases">
        <authorList>
            <person name="Tuo L."/>
        </authorList>
    </citation>
    <scope>NUCLEOTIDE SEQUENCE [LARGE SCALE GENOMIC DNA]</scope>
    <source>
        <strain evidence="6 7">JCM 31229</strain>
    </source>
</reference>
<feature type="transmembrane region" description="Helical" evidence="5">
    <location>
        <begin position="208"/>
        <end position="231"/>
    </location>
</feature>
<evidence type="ECO:0000256" key="2">
    <source>
        <dbReference type="ARBA" id="ARBA00022692"/>
    </source>
</evidence>